<dbReference type="Gene3D" id="3.30.2130.30">
    <property type="match status" value="1"/>
</dbReference>
<reference evidence="4 5" key="2">
    <citation type="submission" date="2016-05" db="EMBL/GenBank/DDBJ databases">
        <authorList>
            <person name="Naeem Raeece"/>
        </authorList>
    </citation>
    <scope>NUCLEOTIDE SEQUENCE [LARGE SCALE GENOMIC DNA]</scope>
</reference>
<proteinExistence type="predicted"/>
<protein>
    <submittedName>
        <fullName evidence="3">Uncharacterized protein</fullName>
    </submittedName>
</protein>
<feature type="compositionally biased region" description="Basic and acidic residues" evidence="1">
    <location>
        <begin position="686"/>
        <end position="699"/>
    </location>
</feature>
<reference evidence="3" key="1">
    <citation type="submission" date="2016-05" db="EMBL/GenBank/DDBJ databases">
        <authorList>
            <person name="Lavstsen T."/>
            <person name="Jespersen J.S."/>
        </authorList>
    </citation>
    <scope>NUCLEOTIDE SEQUENCE [LARGE SCALE GENOMIC DNA]</scope>
</reference>
<organism evidence="3 4">
    <name type="scientific">Plasmodium ovale wallikeri</name>
    <dbReference type="NCBI Taxonomy" id="864142"/>
    <lineage>
        <taxon>Eukaryota</taxon>
        <taxon>Sar</taxon>
        <taxon>Alveolata</taxon>
        <taxon>Apicomplexa</taxon>
        <taxon>Aconoidasida</taxon>
        <taxon>Haemosporida</taxon>
        <taxon>Plasmodiidae</taxon>
        <taxon>Plasmodium</taxon>
        <taxon>Plasmodium (Plasmodium)</taxon>
    </lineage>
</organism>
<keyword evidence="5" id="KW-1185">Reference proteome</keyword>
<feature type="region of interest" description="Disordered" evidence="1">
    <location>
        <begin position="662"/>
        <end position="706"/>
    </location>
</feature>
<dbReference type="AlphaFoldDB" id="A0A1A9A062"/>
<evidence type="ECO:0000313" key="3">
    <source>
        <dbReference type="EMBL" id="SBT49527.1"/>
    </source>
</evidence>
<dbReference type="EMBL" id="FLRE01000195">
    <property type="protein sequence ID" value="SBT49527.1"/>
    <property type="molecule type" value="Genomic_DNA"/>
</dbReference>
<evidence type="ECO:0000313" key="2">
    <source>
        <dbReference type="EMBL" id="SBT49152.1"/>
    </source>
</evidence>
<evidence type="ECO:0000313" key="4">
    <source>
        <dbReference type="Proteomes" id="UP000078550"/>
    </source>
</evidence>
<sequence length="870" mass="101305">MRPFRLALIASKRAFSIYNFFLSVRKGVETTLKNDIKYVYSRELLDYERERKDIKDKEKKVRHLVKLTKVNGGIQLKCSMSLIYLLSLKCKYVESIWLNLSKNRPCMSPTCLESIIKSVEWIRYVHFSDLKYIPLKITSVKSKLFDITCIRNTVYKCLLHVETNYHTVGSPSNGEVVVTSDESHDKNLAYKEKKNLQNVWNLLSIHIEENICNVDIKFTGKLSPRFYEYGHINEFDSVKDIVVCQDFNFFSLFSDSYNIKNAKIRDIVNNNVPYWSICEEKKKVQIEHKNGEIGNAQTSNFYKYTYFSNTERGIQNDLPCDDKMGTTSPAWVREEHPKACTTEDGAKRGETVGKTEKNMEILLSSGAPVNYQSTTENSHAQSLNRGCGEMNHRMRNEEEDSHSGASSNGEADHKKEKIEGGSKVGSKLGCEYDLELEGMRKRRMVEHLKNMEIKRMEFYNNSFFLSDDCYDSAGCIYSLVLQKCLRNKKKVNIIWDPFCTYGNIIFESLSYMLNLPLYNEKEILPFMNLKIYDKTEFINMYKHTMNLTASNCNKDVQFIGTDSRHMMIAQCKKNLIRYALYYRDIFKQMKLKEDNTNQGEKETCPNRVKTNYFLNVLKENVHWEDIESEDGERTFFEETADATFGKDMDIWYSMGEERQKKLAKGINKQMDSQKRTQKGTETNEGTDFHSGREAQKGEDPNMTTPEMENVSISTAEDKKYNLGFPIDVSFHKAHFFNVAPFIKNATIITKIPHFSFSKVSKGGMRKNKKEKWGRKHTRMNKKTFTLYEQFDQMLISKSDWTGVYVMTRSRAFLNKSKLKWNKILSIMDSKGRELTLLSWTGRKKSLYSMASEDDKLRELEKFSDQLKFGP</sequence>
<gene>
    <name evidence="2" type="ORF">POVWA1_058970</name>
    <name evidence="3" type="ORF">POVWA2_058280</name>
</gene>
<dbReference type="Proteomes" id="UP000078555">
    <property type="component" value="Unassembled WGS sequence"/>
</dbReference>
<evidence type="ECO:0000256" key="1">
    <source>
        <dbReference type="SAM" id="MobiDB-lite"/>
    </source>
</evidence>
<name>A0A1A9A062_PLAOA</name>
<feature type="compositionally biased region" description="Basic and acidic residues" evidence="1">
    <location>
        <begin position="410"/>
        <end position="420"/>
    </location>
</feature>
<feature type="region of interest" description="Disordered" evidence="1">
    <location>
        <begin position="395"/>
        <end position="422"/>
    </location>
</feature>
<dbReference type="Proteomes" id="UP000078550">
    <property type="component" value="Unassembled WGS sequence"/>
</dbReference>
<evidence type="ECO:0000313" key="5">
    <source>
        <dbReference type="Proteomes" id="UP000078555"/>
    </source>
</evidence>
<dbReference type="EMBL" id="FLRD01000152">
    <property type="protein sequence ID" value="SBT49152.1"/>
    <property type="molecule type" value="Genomic_DNA"/>
</dbReference>
<accession>A0A1A9A062</accession>